<dbReference type="OrthoDB" id="785835at2759"/>
<feature type="region of interest" description="Disordered" evidence="1">
    <location>
        <begin position="116"/>
        <end position="151"/>
    </location>
</feature>
<feature type="domain" description="Transposase MuDR plant" evidence="2">
    <location>
        <begin position="233"/>
        <end position="294"/>
    </location>
</feature>
<organism evidence="3 4">
    <name type="scientific">Kingdonia uniflora</name>
    <dbReference type="NCBI Taxonomy" id="39325"/>
    <lineage>
        <taxon>Eukaryota</taxon>
        <taxon>Viridiplantae</taxon>
        <taxon>Streptophyta</taxon>
        <taxon>Embryophyta</taxon>
        <taxon>Tracheophyta</taxon>
        <taxon>Spermatophyta</taxon>
        <taxon>Magnoliopsida</taxon>
        <taxon>Ranunculales</taxon>
        <taxon>Circaeasteraceae</taxon>
        <taxon>Kingdonia</taxon>
    </lineage>
</organism>
<evidence type="ECO:0000313" key="4">
    <source>
        <dbReference type="Proteomes" id="UP000541444"/>
    </source>
</evidence>
<evidence type="ECO:0000256" key="1">
    <source>
        <dbReference type="SAM" id="MobiDB-lite"/>
    </source>
</evidence>
<name>A0A7J7NZ68_9MAGN</name>
<feature type="region of interest" description="Disordered" evidence="1">
    <location>
        <begin position="529"/>
        <end position="549"/>
    </location>
</feature>
<proteinExistence type="predicted"/>
<dbReference type="Pfam" id="PF03108">
    <property type="entry name" value="DBD_Tnp_Mut"/>
    <property type="match status" value="1"/>
</dbReference>
<dbReference type="AlphaFoldDB" id="A0A7J7NZ68"/>
<dbReference type="InterPro" id="IPR004332">
    <property type="entry name" value="Transposase_MuDR"/>
</dbReference>
<keyword evidence="4" id="KW-1185">Reference proteome</keyword>
<evidence type="ECO:0000259" key="2">
    <source>
        <dbReference type="Pfam" id="PF03108"/>
    </source>
</evidence>
<evidence type="ECO:0000313" key="3">
    <source>
        <dbReference type="EMBL" id="KAF6172380.1"/>
    </source>
</evidence>
<reference evidence="3 4" key="1">
    <citation type="journal article" date="2020" name="IScience">
        <title>Genome Sequencing of the Endangered Kingdonia uniflora (Circaeasteraceae, Ranunculales) Reveals Potential Mechanisms of Evolutionary Specialization.</title>
        <authorList>
            <person name="Sun Y."/>
            <person name="Deng T."/>
            <person name="Zhang A."/>
            <person name="Moore M.J."/>
            <person name="Landis J.B."/>
            <person name="Lin N."/>
            <person name="Zhang H."/>
            <person name="Zhang X."/>
            <person name="Huang J."/>
            <person name="Zhang X."/>
            <person name="Sun H."/>
            <person name="Wang H."/>
        </authorList>
    </citation>
    <scope>NUCLEOTIDE SEQUENCE [LARGE SCALE GENOMIC DNA]</scope>
    <source>
        <strain evidence="3">TB1705</strain>
        <tissue evidence="3">Leaf</tissue>
    </source>
</reference>
<sequence>MWKMSDVESLWDVHFYIEQRDEVPLGIVDPIDLDAISEVLLINSDDDAPIEEISTEVEPIVEPIVSNIQAQRPKKLVTKPKLKKKKTLLKLVDEEDVEQVQVEVQVPERVQDQEQVYKGKRKNEKNTDVGGNTVGEGVEDMGGNNVDGEHRGRVGDMGINTNNWSELDPGNLNAKEGYYSTHTSQDGDDGPTQENIDIYDFEFRDLAKEYDNIFAEEEDAVHSVPPQPTYGELRVGMEWATVYECRAYIRQWSIMNKFEYYQEKNENYRVRLFCIDENCEWMFYARRTTDGHTFTLRKSSNLKHTYSSGAKNRLANVSWVAKQVESAMRHMYKNMKKVYRGTHLERLVWKATRAYKQVEKKNLLDELKLDNPSAHDWLMKELFEHWARSHFDFTAKCEHITNNFFESFNNWIIKIRDKALHKTLEKLNLMLMKLMFDRRQNAKNWEEKGLVLVPRAQRHIDKLKRQYGQYRIEGTKKGDGNTGQGITGQYVAIAYLIDIHGPMSSYVKTYKDVIYHVVDPPEWGQPQPSYFLPPPLVRGPGRPRKERIHDPDEIRPHKRCGTCGYFGHNKTTCKGPPEVPTVRVVRTRQRLDKNTSRANFMINISLQVDAGGERDAGGARGGGRT</sequence>
<comment type="caution">
    <text evidence="3">The sequence shown here is derived from an EMBL/GenBank/DDBJ whole genome shotgun (WGS) entry which is preliminary data.</text>
</comment>
<protein>
    <recommendedName>
        <fullName evidence="2">Transposase MuDR plant domain-containing protein</fullName>
    </recommendedName>
</protein>
<dbReference type="EMBL" id="JACGCM010000432">
    <property type="protein sequence ID" value="KAF6172380.1"/>
    <property type="molecule type" value="Genomic_DNA"/>
</dbReference>
<accession>A0A7J7NZ68</accession>
<gene>
    <name evidence="3" type="ORF">GIB67_043221</name>
</gene>
<dbReference type="Proteomes" id="UP000541444">
    <property type="component" value="Unassembled WGS sequence"/>
</dbReference>